<dbReference type="OrthoDB" id="1738559at2759"/>
<dbReference type="Proteomes" id="UP000323000">
    <property type="component" value="Chromosome 7"/>
</dbReference>
<sequence length="131" mass="14684">MLGNLTRKIKTRCIIKFSVFFFFLPDGRLGIPPDALFMFLLNNAGKEGPLTFGALCVLKHFLPRSSEAWHGKRPLLVDAVKSLLDEQNLVAVDCGNGFTLLIDPFGELFVEYLVRHCALSDQDNGDMRALR</sequence>
<organism evidence="1 2">
    <name type="scientific">Acer yangbiense</name>
    <dbReference type="NCBI Taxonomy" id="1000413"/>
    <lineage>
        <taxon>Eukaryota</taxon>
        <taxon>Viridiplantae</taxon>
        <taxon>Streptophyta</taxon>
        <taxon>Embryophyta</taxon>
        <taxon>Tracheophyta</taxon>
        <taxon>Spermatophyta</taxon>
        <taxon>Magnoliopsida</taxon>
        <taxon>eudicotyledons</taxon>
        <taxon>Gunneridae</taxon>
        <taxon>Pentapetalae</taxon>
        <taxon>rosids</taxon>
        <taxon>malvids</taxon>
        <taxon>Sapindales</taxon>
        <taxon>Sapindaceae</taxon>
        <taxon>Hippocastanoideae</taxon>
        <taxon>Acereae</taxon>
        <taxon>Acer</taxon>
    </lineage>
</organism>
<evidence type="ECO:0000313" key="2">
    <source>
        <dbReference type="Proteomes" id="UP000323000"/>
    </source>
</evidence>
<accession>A0A5C7HQ76</accession>
<dbReference type="AlphaFoldDB" id="A0A5C7HQ76"/>
<comment type="caution">
    <text evidence="1">The sequence shown here is derived from an EMBL/GenBank/DDBJ whole genome shotgun (WGS) entry which is preliminary data.</text>
</comment>
<keyword evidence="2" id="KW-1185">Reference proteome</keyword>
<protein>
    <submittedName>
        <fullName evidence="1">Uncharacterized protein</fullName>
    </submittedName>
</protein>
<proteinExistence type="predicted"/>
<gene>
    <name evidence="1" type="ORF">EZV62_016823</name>
</gene>
<name>A0A5C7HQ76_9ROSI</name>
<dbReference type="EMBL" id="VAHF01000007">
    <property type="protein sequence ID" value="TXG58994.1"/>
    <property type="molecule type" value="Genomic_DNA"/>
</dbReference>
<reference evidence="2" key="1">
    <citation type="journal article" date="2019" name="Gigascience">
        <title>De novo genome assembly of the endangered Acer yangbiense, a plant species with extremely small populations endemic to Yunnan Province, China.</title>
        <authorList>
            <person name="Yang J."/>
            <person name="Wariss H.M."/>
            <person name="Tao L."/>
            <person name="Zhang R."/>
            <person name="Yun Q."/>
            <person name="Hollingsworth P."/>
            <person name="Dao Z."/>
            <person name="Luo G."/>
            <person name="Guo H."/>
            <person name="Ma Y."/>
            <person name="Sun W."/>
        </authorList>
    </citation>
    <scope>NUCLEOTIDE SEQUENCE [LARGE SCALE GENOMIC DNA]</scope>
    <source>
        <strain evidence="2">cv. Malutang</strain>
    </source>
</reference>
<evidence type="ECO:0000313" key="1">
    <source>
        <dbReference type="EMBL" id="TXG58994.1"/>
    </source>
</evidence>